<dbReference type="SUPFAM" id="SSF81345">
    <property type="entry name" value="ABC transporter involved in vitamin B12 uptake, BtuC"/>
    <property type="match status" value="1"/>
</dbReference>
<dbReference type="EMBL" id="AGUD01000128">
    <property type="protein sequence ID" value="EHN11247.1"/>
    <property type="molecule type" value="Genomic_DNA"/>
</dbReference>
<evidence type="ECO:0000256" key="4">
    <source>
        <dbReference type="ARBA" id="ARBA00022475"/>
    </source>
</evidence>
<feature type="transmembrane region" description="Helical" evidence="9">
    <location>
        <begin position="176"/>
        <end position="198"/>
    </location>
</feature>
<comment type="similarity">
    <text evidence="2">Belongs to the binding-protein-dependent transport system permease family. FecCD subfamily.</text>
</comment>
<keyword evidence="7 9" id="KW-0472">Membrane</keyword>
<dbReference type="GO" id="GO:0033214">
    <property type="term" value="P:siderophore-iron import into cell"/>
    <property type="evidence" value="ECO:0007669"/>
    <property type="project" value="TreeGrafter"/>
</dbReference>
<dbReference type="PANTHER" id="PTHR30472">
    <property type="entry name" value="FERRIC ENTEROBACTIN TRANSPORT SYSTEM PERMEASE PROTEIN"/>
    <property type="match status" value="1"/>
</dbReference>
<feature type="transmembrane region" description="Helical" evidence="9">
    <location>
        <begin position="143"/>
        <end position="164"/>
    </location>
</feature>
<dbReference type="Gene3D" id="1.10.3470.10">
    <property type="entry name" value="ABC transporter involved in vitamin B12 uptake, BtuC"/>
    <property type="match status" value="1"/>
</dbReference>
<dbReference type="RefSeq" id="WP_007573799.1">
    <property type="nucleotide sequence ID" value="NZ_AGUD01000128.1"/>
</dbReference>
<feature type="transmembrane region" description="Helical" evidence="9">
    <location>
        <begin position="118"/>
        <end position="137"/>
    </location>
</feature>
<dbReference type="GO" id="GO:0005886">
    <property type="term" value="C:plasma membrane"/>
    <property type="evidence" value="ECO:0007669"/>
    <property type="project" value="UniProtKB-SubCell"/>
</dbReference>
<feature type="compositionally biased region" description="Polar residues" evidence="8">
    <location>
        <begin position="1"/>
        <end position="13"/>
    </location>
</feature>
<name>H0E4Z6_9ACTN</name>
<evidence type="ECO:0000313" key="11">
    <source>
        <dbReference type="Proteomes" id="UP000005143"/>
    </source>
</evidence>
<dbReference type="PANTHER" id="PTHR30472:SF1">
    <property type="entry name" value="FE(3+) DICITRATE TRANSPORT SYSTEM PERMEASE PROTEIN FECC-RELATED"/>
    <property type="match status" value="1"/>
</dbReference>
<feature type="transmembrane region" description="Helical" evidence="9">
    <location>
        <begin position="35"/>
        <end position="57"/>
    </location>
</feature>
<evidence type="ECO:0000256" key="7">
    <source>
        <dbReference type="ARBA" id="ARBA00023136"/>
    </source>
</evidence>
<evidence type="ECO:0000256" key="2">
    <source>
        <dbReference type="ARBA" id="ARBA00007935"/>
    </source>
</evidence>
<feature type="transmembrane region" description="Helical" evidence="9">
    <location>
        <begin position="264"/>
        <end position="286"/>
    </location>
</feature>
<evidence type="ECO:0000256" key="9">
    <source>
        <dbReference type="SAM" id="Phobius"/>
    </source>
</evidence>
<reference evidence="10 11" key="1">
    <citation type="journal article" date="2013" name="Biodegradation">
        <title>Quantitative proteomic analysis of ibuprofen-degrading Patulibacter sp. strain I11.</title>
        <authorList>
            <person name="Almeida B."/>
            <person name="Kjeldal H."/>
            <person name="Lolas I."/>
            <person name="Knudsen A.D."/>
            <person name="Carvalho G."/>
            <person name="Nielsen K.L."/>
            <person name="Barreto Crespo M.T."/>
            <person name="Stensballe A."/>
            <person name="Nielsen J.L."/>
        </authorList>
    </citation>
    <scope>NUCLEOTIDE SEQUENCE [LARGE SCALE GENOMIC DNA]</scope>
    <source>
        <strain evidence="10 11">I11</strain>
    </source>
</reference>
<comment type="subcellular location">
    <subcellularLocation>
        <location evidence="1">Cell membrane</location>
        <topology evidence="1">Multi-pass membrane protein</topology>
    </subcellularLocation>
</comment>
<gene>
    <name evidence="10" type="ORF">PAI11_18810</name>
</gene>
<feature type="transmembrane region" description="Helical" evidence="9">
    <location>
        <begin position="306"/>
        <end position="324"/>
    </location>
</feature>
<feature type="transmembrane region" description="Helical" evidence="9">
    <location>
        <begin position="218"/>
        <end position="239"/>
    </location>
</feature>
<comment type="caution">
    <text evidence="10">The sequence shown here is derived from an EMBL/GenBank/DDBJ whole genome shotgun (WGS) entry which is preliminary data.</text>
</comment>
<evidence type="ECO:0000256" key="5">
    <source>
        <dbReference type="ARBA" id="ARBA00022692"/>
    </source>
</evidence>
<organism evidence="10 11">
    <name type="scientific">Patulibacter medicamentivorans</name>
    <dbReference type="NCBI Taxonomy" id="1097667"/>
    <lineage>
        <taxon>Bacteria</taxon>
        <taxon>Bacillati</taxon>
        <taxon>Actinomycetota</taxon>
        <taxon>Thermoleophilia</taxon>
        <taxon>Solirubrobacterales</taxon>
        <taxon>Patulibacteraceae</taxon>
        <taxon>Patulibacter</taxon>
    </lineage>
</organism>
<accession>H0E4Z6</accession>
<keyword evidence="5 9" id="KW-0812">Transmembrane</keyword>
<dbReference type="AlphaFoldDB" id="H0E4Z6"/>
<dbReference type="GO" id="GO:0022857">
    <property type="term" value="F:transmembrane transporter activity"/>
    <property type="evidence" value="ECO:0007669"/>
    <property type="project" value="InterPro"/>
</dbReference>
<evidence type="ECO:0000313" key="10">
    <source>
        <dbReference type="EMBL" id="EHN11247.1"/>
    </source>
</evidence>
<evidence type="ECO:0000256" key="8">
    <source>
        <dbReference type="SAM" id="MobiDB-lite"/>
    </source>
</evidence>
<protein>
    <submittedName>
        <fullName evidence="10">ABC-type Fe3+-siderophore transport system permease component</fullName>
    </submittedName>
</protein>
<feature type="region of interest" description="Disordered" evidence="8">
    <location>
        <begin position="1"/>
        <end position="26"/>
    </location>
</feature>
<keyword evidence="11" id="KW-1185">Reference proteome</keyword>
<dbReference type="OrthoDB" id="9782305at2"/>
<dbReference type="PATRIC" id="fig|1097667.3.peg.1864"/>
<evidence type="ECO:0000256" key="1">
    <source>
        <dbReference type="ARBA" id="ARBA00004651"/>
    </source>
</evidence>
<sequence>MSSAAVTTTQPASATRPEEPAAGPPARVRSFSGRALGLLVAAAILLLVALLSIGVGARSIPLDRVWDLVWHADGSDDALVIHDLRIPRTLLGLLVGAALGAAGALMQGLTRNPLADPGLLGVNAGAATAVVIAIALLDTTDLMTYVWFAFLGAGLASLLVYALGSAGRSGATPVRLALAGTAVTFALMSFVYGFTILNPRVFDQYRHWQVGALSGHDASLTAAIAPFIGAGLVLALLLARPLNALALGDDAGRALGARIGRTRLLGALGITLLCGGATAAAGPIAFVGLTVPHVARALVGPDQRWVLPYSMVLAPILLLGADVLGRVVNRPGEVEVGIVTAVIGAPVFIAIVRRARIAQL</sequence>
<dbReference type="FunFam" id="1.10.3470.10:FF:000001">
    <property type="entry name" value="Vitamin B12 ABC transporter permease BtuC"/>
    <property type="match status" value="1"/>
</dbReference>
<feature type="transmembrane region" description="Helical" evidence="9">
    <location>
        <begin position="86"/>
        <end position="106"/>
    </location>
</feature>
<keyword evidence="4" id="KW-1003">Cell membrane</keyword>
<keyword evidence="3" id="KW-0813">Transport</keyword>
<dbReference type="InterPro" id="IPR037294">
    <property type="entry name" value="ABC_BtuC-like"/>
</dbReference>
<keyword evidence="6 9" id="KW-1133">Transmembrane helix</keyword>
<evidence type="ECO:0000256" key="3">
    <source>
        <dbReference type="ARBA" id="ARBA00022448"/>
    </source>
</evidence>
<proteinExistence type="inferred from homology"/>
<feature type="transmembrane region" description="Helical" evidence="9">
    <location>
        <begin position="336"/>
        <end position="355"/>
    </location>
</feature>
<evidence type="ECO:0000256" key="6">
    <source>
        <dbReference type="ARBA" id="ARBA00022989"/>
    </source>
</evidence>
<dbReference type="CDD" id="cd06550">
    <property type="entry name" value="TM_ABC_iron-siderophores_like"/>
    <property type="match status" value="1"/>
</dbReference>
<dbReference type="InterPro" id="IPR000522">
    <property type="entry name" value="ABC_transptr_permease_BtuC"/>
</dbReference>
<dbReference type="Proteomes" id="UP000005143">
    <property type="component" value="Unassembled WGS sequence"/>
</dbReference>
<dbReference type="Pfam" id="PF01032">
    <property type="entry name" value="FecCD"/>
    <property type="match status" value="1"/>
</dbReference>